<dbReference type="Pfam" id="PF00076">
    <property type="entry name" value="RRM_1"/>
    <property type="match status" value="1"/>
</dbReference>
<dbReference type="PRINTS" id="PR01738">
    <property type="entry name" value="RNABINDINGM8"/>
</dbReference>
<comment type="similarity">
    <text evidence="1 6">Belongs to the RBM8A family.</text>
</comment>
<evidence type="ECO:0000313" key="10">
    <source>
        <dbReference type="Proteomes" id="UP001620645"/>
    </source>
</evidence>
<dbReference type="SMART" id="SM00360">
    <property type="entry name" value="RRM"/>
    <property type="match status" value="1"/>
</dbReference>
<dbReference type="AlphaFoldDB" id="A0ABD2JP15"/>
<evidence type="ECO:0000256" key="1">
    <source>
        <dbReference type="ARBA" id="ARBA00007987"/>
    </source>
</evidence>
<comment type="subcellular location">
    <subcellularLocation>
        <location evidence="6">Nucleus</location>
    </subcellularLocation>
    <subcellularLocation>
        <location evidence="6">Nucleus speckle</location>
    </subcellularLocation>
    <subcellularLocation>
        <location evidence="6">Cytoplasm</location>
    </subcellularLocation>
</comment>
<sequence length="256" mass="29334">MKRQTNSEEKRRRREGGEADDGTQQKQQLNWICNDVWMDIFPCLDHTQLGLKLALLSPRFDVLVDKHFDGKSELTISRTIIIRKDSGHNCPLPNRIFKDHPINFSTMEGVVLEETMEENVMDTELDDLKKGAAVKRGRGFEGSQKSAVQVYETLDEEGSVGGPQRSVEGWIVFVTNVHEEAQEDEVKDLFKEFGNVMNMHLNLDRRTGYFKGYAIVQYESQKEAAEAIAGLNGYDFLGQELRVDWCFVKGGRERKR</sequence>
<feature type="compositionally biased region" description="Basic and acidic residues" evidence="7">
    <location>
        <begin position="1"/>
        <end position="10"/>
    </location>
</feature>
<evidence type="ECO:0000256" key="3">
    <source>
        <dbReference type="ARBA" id="ARBA00022884"/>
    </source>
</evidence>
<dbReference type="GO" id="GO:0016607">
    <property type="term" value="C:nuclear speck"/>
    <property type="evidence" value="ECO:0007669"/>
    <property type="project" value="UniProtKB-SubCell"/>
</dbReference>
<protein>
    <recommendedName>
        <fullName evidence="6">RNA-binding protein 8A</fullName>
    </recommendedName>
</protein>
<accession>A0ABD2JP15</accession>
<dbReference type="CDD" id="cd12324">
    <property type="entry name" value="RRM_RBM8"/>
    <property type="match status" value="1"/>
</dbReference>
<evidence type="ECO:0000256" key="6">
    <source>
        <dbReference type="RuleBase" id="RU361239"/>
    </source>
</evidence>
<keyword evidence="4 6" id="KW-0539">Nucleus</keyword>
<evidence type="ECO:0000259" key="8">
    <source>
        <dbReference type="PROSITE" id="PS50102"/>
    </source>
</evidence>
<reference evidence="9 10" key="1">
    <citation type="submission" date="2024-10" db="EMBL/GenBank/DDBJ databases">
        <authorList>
            <person name="Kim D."/>
        </authorList>
    </citation>
    <scope>NUCLEOTIDE SEQUENCE [LARGE SCALE GENOMIC DNA]</scope>
    <source>
        <strain evidence="9">Taebaek</strain>
    </source>
</reference>
<dbReference type="GO" id="GO:0008380">
    <property type="term" value="P:RNA splicing"/>
    <property type="evidence" value="ECO:0007669"/>
    <property type="project" value="UniProtKB-KW"/>
</dbReference>
<dbReference type="InterPro" id="IPR008111">
    <property type="entry name" value="RNA-bd_8"/>
</dbReference>
<keyword evidence="10" id="KW-1185">Reference proteome</keyword>
<gene>
    <name evidence="9" type="ORF">niasHS_007563</name>
</gene>
<evidence type="ECO:0000256" key="4">
    <source>
        <dbReference type="ARBA" id="ARBA00023242"/>
    </source>
</evidence>
<keyword evidence="6" id="KW-0507">mRNA processing</keyword>
<dbReference type="InterPro" id="IPR035979">
    <property type="entry name" value="RBD_domain_sf"/>
</dbReference>
<comment type="caution">
    <text evidence="9">The sequence shown here is derived from an EMBL/GenBank/DDBJ whole genome shotgun (WGS) entry which is preliminary data.</text>
</comment>
<feature type="domain" description="RRM" evidence="8">
    <location>
        <begin position="170"/>
        <end position="248"/>
    </location>
</feature>
<dbReference type="GO" id="GO:0005737">
    <property type="term" value="C:cytoplasm"/>
    <property type="evidence" value="ECO:0007669"/>
    <property type="project" value="UniProtKB-SubCell"/>
</dbReference>
<dbReference type="GO" id="GO:0003723">
    <property type="term" value="F:RNA binding"/>
    <property type="evidence" value="ECO:0007669"/>
    <property type="project" value="UniProtKB-UniRule"/>
</dbReference>
<dbReference type="InterPro" id="IPR000504">
    <property type="entry name" value="RRM_dom"/>
</dbReference>
<dbReference type="PANTHER" id="PTHR45894">
    <property type="entry name" value="RNA-BINDING PROTEIN 8A"/>
    <property type="match status" value="1"/>
</dbReference>
<feature type="region of interest" description="Disordered" evidence="7">
    <location>
        <begin position="1"/>
        <end position="25"/>
    </location>
</feature>
<keyword evidence="2 6" id="KW-0963">Cytoplasm</keyword>
<dbReference type="InterPro" id="IPR033744">
    <property type="entry name" value="RRM_RBM8"/>
</dbReference>
<dbReference type="Gene3D" id="3.30.70.330">
    <property type="match status" value="1"/>
</dbReference>
<name>A0ABD2JP15_HETSC</name>
<evidence type="ECO:0000256" key="5">
    <source>
        <dbReference type="PROSITE-ProRule" id="PRU00176"/>
    </source>
</evidence>
<dbReference type="PROSITE" id="PS50102">
    <property type="entry name" value="RRM"/>
    <property type="match status" value="1"/>
</dbReference>
<comment type="subunit">
    <text evidence="6">Heterodimer with MAGOH. Part of the mRNA splicing-dependent exon junction complex (EJC) complex; the core complex contains CASC3, EIF4A3, MAGOH and RBM8A.</text>
</comment>
<evidence type="ECO:0000256" key="7">
    <source>
        <dbReference type="SAM" id="MobiDB-lite"/>
    </source>
</evidence>
<organism evidence="9 10">
    <name type="scientific">Heterodera schachtii</name>
    <name type="common">Sugarbeet cyst nematode worm</name>
    <name type="synonym">Tylenchus schachtii</name>
    <dbReference type="NCBI Taxonomy" id="97005"/>
    <lineage>
        <taxon>Eukaryota</taxon>
        <taxon>Metazoa</taxon>
        <taxon>Ecdysozoa</taxon>
        <taxon>Nematoda</taxon>
        <taxon>Chromadorea</taxon>
        <taxon>Rhabditida</taxon>
        <taxon>Tylenchina</taxon>
        <taxon>Tylenchomorpha</taxon>
        <taxon>Tylenchoidea</taxon>
        <taxon>Heteroderidae</taxon>
        <taxon>Heteroderinae</taxon>
        <taxon>Heterodera</taxon>
    </lineage>
</organism>
<keyword evidence="3 5" id="KW-0694">RNA-binding</keyword>
<comment type="function">
    <text evidence="6">Core component of the splicing-dependent multiprotein exon junction complex (EJC) deposited at splice junctions on mRNAs.</text>
</comment>
<dbReference type="GO" id="GO:0006397">
    <property type="term" value="P:mRNA processing"/>
    <property type="evidence" value="ECO:0007669"/>
    <property type="project" value="UniProtKB-KW"/>
</dbReference>
<proteinExistence type="inferred from homology"/>
<keyword evidence="6" id="KW-0508">mRNA splicing</keyword>
<dbReference type="Proteomes" id="UP001620645">
    <property type="component" value="Unassembled WGS sequence"/>
</dbReference>
<dbReference type="InterPro" id="IPR012677">
    <property type="entry name" value="Nucleotide-bd_a/b_plait_sf"/>
</dbReference>
<dbReference type="EMBL" id="JBICCN010000118">
    <property type="protein sequence ID" value="KAL3092354.1"/>
    <property type="molecule type" value="Genomic_DNA"/>
</dbReference>
<keyword evidence="6" id="KW-0813">Transport</keyword>
<dbReference type="GO" id="GO:0051028">
    <property type="term" value="P:mRNA transport"/>
    <property type="evidence" value="ECO:0007669"/>
    <property type="project" value="UniProtKB-KW"/>
</dbReference>
<keyword evidence="6" id="KW-0509">mRNA transport</keyword>
<evidence type="ECO:0000256" key="2">
    <source>
        <dbReference type="ARBA" id="ARBA00022490"/>
    </source>
</evidence>
<evidence type="ECO:0000313" key="9">
    <source>
        <dbReference type="EMBL" id="KAL3092354.1"/>
    </source>
</evidence>
<dbReference type="SUPFAM" id="SSF54928">
    <property type="entry name" value="RNA-binding domain, RBD"/>
    <property type="match status" value="1"/>
</dbReference>